<feature type="transmembrane region" description="Helical" evidence="9">
    <location>
        <begin position="631"/>
        <end position="649"/>
    </location>
</feature>
<dbReference type="EMBL" id="FOUO01000001">
    <property type="protein sequence ID" value="SFM26600.1"/>
    <property type="molecule type" value="Genomic_DNA"/>
</dbReference>
<feature type="transmembrane region" description="Helical" evidence="9">
    <location>
        <begin position="922"/>
        <end position="949"/>
    </location>
</feature>
<evidence type="ECO:0000259" key="12">
    <source>
        <dbReference type="Pfam" id="PF12794"/>
    </source>
</evidence>
<dbReference type="Pfam" id="PF12794">
    <property type="entry name" value="MscS_TM"/>
    <property type="match status" value="1"/>
</dbReference>
<feature type="domain" description="Mechanosensitive ion channel inner membrane" evidence="12">
    <location>
        <begin position="509"/>
        <end position="833"/>
    </location>
</feature>
<accession>A0A1I4PG36</accession>
<dbReference type="PANTHER" id="PTHR30347:SF1">
    <property type="entry name" value="MECHANOSENSITIVE CHANNEL MSCK"/>
    <property type="match status" value="1"/>
</dbReference>
<keyword evidence="5 9" id="KW-1133">Transmembrane helix</keyword>
<evidence type="ECO:0000256" key="1">
    <source>
        <dbReference type="ARBA" id="ARBA00004651"/>
    </source>
</evidence>
<feature type="transmembrane region" description="Helical" evidence="9">
    <location>
        <begin position="799"/>
        <end position="817"/>
    </location>
</feature>
<comment type="similarity">
    <text evidence="2">Belongs to the MscS (TC 1.A.23) family.</text>
</comment>
<feature type="transmembrane region" description="Helical" evidence="9">
    <location>
        <begin position="655"/>
        <end position="677"/>
    </location>
</feature>
<dbReference type="InterPro" id="IPR006686">
    <property type="entry name" value="MscS_channel_CS"/>
</dbReference>
<dbReference type="STRING" id="195064.SAMN05421721_101255"/>
<feature type="chain" id="PRO_5011578438" evidence="10">
    <location>
        <begin position="22"/>
        <end position="1128"/>
    </location>
</feature>
<dbReference type="SUPFAM" id="SSF50182">
    <property type="entry name" value="Sm-like ribonucleoproteins"/>
    <property type="match status" value="1"/>
</dbReference>
<dbReference type="InterPro" id="IPR052702">
    <property type="entry name" value="MscS-like_channel"/>
</dbReference>
<dbReference type="PANTHER" id="PTHR30347">
    <property type="entry name" value="POTASSIUM CHANNEL RELATED"/>
    <property type="match status" value="1"/>
</dbReference>
<proteinExistence type="inferred from homology"/>
<feature type="transmembrane region" description="Helical" evidence="9">
    <location>
        <begin position="895"/>
        <end position="916"/>
    </location>
</feature>
<keyword evidence="7" id="KW-0175">Coiled coil</keyword>
<dbReference type="InterPro" id="IPR010920">
    <property type="entry name" value="LSM_dom_sf"/>
</dbReference>
<comment type="subcellular location">
    <subcellularLocation>
        <location evidence="1">Cell membrane</location>
        <topology evidence="1">Multi-pass membrane protein</topology>
    </subcellularLocation>
</comment>
<feature type="region of interest" description="Disordered" evidence="8">
    <location>
        <begin position="1107"/>
        <end position="1128"/>
    </location>
</feature>
<feature type="domain" description="Mechanosensitive ion channel MscS" evidence="11">
    <location>
        <begin position="937"/>
        <end position="1002"/>
    </location>
</feature>
<evidence type="ECO:0000256" key="2">
    <source>
        <dbReference type="ARBA" id="ARBA00008017"/>
    </source>
</evidence>
<feature type="domain" description="Mechanosensitive ion channel MscS C-terminal" evidence="13">
    <location>
        <begin position="1010"/>
        <end position="1093"/>
    </location>
</feature>
<feature type="transmembrane region" description="Helical" evidence="9">
    <location>
        <begin position="585"/>
        <end position="606"/>
    </location>
</feature>
<feature type="transmembrane region" description="Helical" evidence="9">
    <location>
        <begin position="551"/>
        <end position="573"/>
    </location>
</feature>
<keyword evidence="6 9" id="KW-0472">Membrane</keyword>
<protein>
    <submittedName>
        <fullName evidence="15">Potassium efflux system protein</fullName>
    </submittedName>
</protein>
<feature type="region of interest" description="Disordered" evidence="8">
    <location>
        <begin position="183"/>
        <end position="208"/>
    </location>
</feature>
<dbReference type="OrthoDB" id="9799209at2"/>
<dbReference type="InterPro" id="IPR049278">
    <property type="entry name" value="MS_channel_C"/>
</dbReference>
<evidence type="ECO:0000259" key="13">
    <source>
        <dbReference type="Pfam" id="PF21082"/>
    </source>
</evidence>
<reference evidence="15 16" key="1">
    <citation type="submission" date="2016-10" db="EMBL/GenBank/DDBJ databases">
        <authorList>
            <person name="de Groot N.N."/>
        </authorList>
    </citation>
    <scope>NUCLEOTIDE SEQUENCE [LARGE SCALE GENOMIC DNA]</scope>
    <source>
        <strain evidence="15 16">DSM 4180</strain>
    </source>
</reference>
<evidence type="ECO:0000256" key="6">
    <source>
        <dbReference type="ARBA" id="ARBA00023136"/>
    </source>
</evidence>
<dbReference type="InterPro" id="IPR011014">
    <property type="entry name" value="MscS_channel_TM-2"/>
</dbReference>
<dbReference type="InterPro" id="IPR049142">
    <property type="entry name" value="MS_channel_1st"/>
</dbReference>
<feature type="transmembrane region" description="Helical" evidence="9">
    <location>
        <begin position="698"/>
        <end position="720"/>
    </location>
</feature>
<evidence type="ECO:0000313" key="15">
    <source>
        <dbReference type="EMBL" id="SFM26600.1"/>
    </source>
</evidence>
<evidence type="ECO:0000256" key="10">
    <source>
        <dbReference type="SAM" id="SignalP"/>
    </source>
</evidence>
<gene>
    <name evidence="15" type="ORF">SAMN05421721_101255</name>
</gene>
<feature type="domain" description="Mechanosensitive ion channel transmembrane helices 2/3" evidence="14">
    <location>
        <begin position="895"/>
        <end position="935"/>
    </location>
</feature>
<name>A0A1I4PG36_ECTMO</name>
<evidence type="ECO:0000256" key="9">
    <source>
        <dbReference type="SAM" id="Phobius"/>
    </source>
</evidence>
<keyword evidence="16" id="KW-1185">Reference proteome</keyword>
<evidence type="ECO:0000256" key="3">
    <source>
        <dbReference type="ARBA" id="ARBA00022475"/>
    </source>
</evidence>
<dbReference type="Proteomes" id="UP000199556">
    <property type="component" value="Unassembled WGS sequence"/>
</dbReference>
<evidence type="ECO:0000256" key="5">
    <source>
        <dbReference type="ARBA" id="ARBA00022989"/>
    </source>
</evidence>
<evidence type="ECO:0000259" key="11">
    <source>
        <dbReference type="Pfam" id="PF00924"/>
    </source>
</evidence>
<feature type="coiled-coil region" evidence="7">
    <location>
        <begin position="264"/>
        <end position="343"/>
    </location>
</feature>
<dbReference type="SUPFAM" id="SSF82861">
    <property type="entry name" value="Mechanosensitive channel protein MscS (YggB), transmembrane region"/>
    <property type="match status" value="1"/>
</dbReference>
<dbReference type="Pfam" id="PF00924">
    <property type="entry name" value="MS_channel_2nd"/>
    <property type="match status" value="1"/>
</dbReference>
<dbReference type="Gene3D" id="3.30.70.100">
    <property type="match status" value="1"/>
</dbReference>
<dbReference type="Gene3D" id="1.10.287.1260">
    <property type="match status" value="1"/>
</dbReference>
<evidence type="ECO:0000256" key="4">
    <source>
        <dbReference type="ARBA" id="ARBA00022692"/>
    </source>
</evidence>
<dbReference type="InterPro" id="IPR023408">
    <property type="entry name" value="MscS_beta-dom_sf"/>
</dbReference>
<evidence type="ECO:0000259" key="14">
    <source>
        <dbReference type="Pfam" id="PF21088"/>
    </source>
</evidence>
<organism evidence="15 16">
    <name type="scientific">Ectothiorhodospira mobilis</name>
    <dbReference type="NCBI Taxonomy" id="195064"/>
    <lineage>
        <taxon>Bacteria</taxon>
        <taxon>Pseudomonadati</taxon>
        <taxon>Pseudomonadota</taxon>
        <taxon>Gammaproteobacteria</taxon>
        <taxon>Chromatiales</taxon>
        <taxon>Ectothiorhodospiraceae</taxon>
        <taxon>Ectothiorhodospira</taxon>
    </lineage>
</organism>
<feature type="transmembrane region" description="Helical" evidence="9">
    <location>
        <begin position="853"/>
        <end position="874"/>
    </location>
</feature>
<feature type="signal peptide" evidence="10">
    <location>
        <begin position="1"/>
        <end position="21"/>
    </location>
</feature>
<dbReference type="Gene3D" id="2.30.30.60">
    <property type="match status" value="1"/>
</dbReference>
<dbReference type="GO" id="GO:0008381">
    <property type="term" value="F:mechanosensitive monoatomic ion channel activity"/>
    <property type="evidence" value="ECO:0007669"/>
    <property type="project" value="UniProtKB-ARBA"/>
</dbReference>
<dbReference type="InterPro" id="IPR011066">
    <property type="entry name" value="MscS_channel_C_sf"/>
</dbReference>
<keyword evidence="10" id="KW-0732">Signal</keyword>
<dbReference type="PROSITE" id="PS01246">
    <property type="entry name" value="UPF0003"/>
    <property type="match status" value="1"/>
</dbReference>
<dbReference type="AlphaFoldDB" id="A0A1I4PG36"/>
<dbReference type="InterPro" id="IPR025692">
    <property type="entry name" value="MscS_IM_dom1"/>
</dbReference>
<evidence type="ECO:0000313" key="16">
    <source>
        <dbReference type="Proteomes" id="UP000199556"/>
    </source>
</evidence>
<dbReference type="Pfam" id="PF21088">
    <property type="entry name" value="MS_channel_1st"/>
    <property type="match status" value="1"/>
</dbReference>
<sequence>MRRTLRLLLLPLLLPLAPMLAAQEAEPWKALDRTQWAQVRTQLAAATEALGPMLRAIDTEDAERWLAQSPEEQLAAQAEAAEGPAKPLWTQALEVERASIQRIQGALERAEAARALPRALEETSRRLQRELPPLLEPVPAERTISELEETWTQLSRQRERAALELGQRQATLEGLREQLKAQSIPLEPPRGQPEAPPASIPNPGDDPALEEARAALEAAQQRQASARLIAAQLDAQSLPPRVRALDALTRALALERNWLNARIAQVEQEINDRSSEELRALREELAWLLEREPDADSRFPEEIRSLRERFDRIARTQTRIRQLQEERARYARIEEDLRQTLANVRERLEVSGLTQALGGLFLEEQRRLRDLEELRFTVTAIEQEITESRLRGISLREALATAQPSGLEPAQAQLRSLRQQALESQLQAEQTLTAQLQQADAHLRAAIRLLDELQQILRETLLWWPSHVPVGKDWALAVPVAVVALFEPDSWKELGRALVAVTWGSPIPTLLTLLGVGALLAWGRGTPARLAELARQTEHRFTDHIRLTFRALGWSLIRALPIPTLLMATALRLQALPEAGYGVEILGTMLFSAAVWWLAGHLLLLFTRSDGVGVAHFGWPELLLHRVRRDLTWFLPAQLLLILFLALAFGHPEEAVFNVFGRLGLLAAAVLVGLLGWRLLAPPPKGARPLLEERKRRFLRLLILAAILALVLLCLGGYLLTVGELLDRIVDTAVVLGAVWLAHSLAARALILSETRLLIRRMREQRAKAAGESTAGAEGGLDLPERHLSLEDVNQQTRTLLHVITGGGVFIALFWVWSDMLPALTWLDGVTLWSRSIQVDGTEVLSRVSLQDFFMAIFLGILFTLAARNLPGLVEILLARSTRMDAAGRYTVTMLLRYLMAVIAVVSVFSLLGLRWSELQWMVAALTLGLGFGLQEVVANFVSGLIVLLERPVRVGDTVTIGEYSGTVARIRTRATTIIDWDNKEVVVPNKNFITERLINWTLSDTTTRVVIPVGVSYDSDVDKVREKLLEVAAKDPHVMDDPAPSVYFLRFGNSTLDFELRVYVNQLRDRLDTISDLHTAIIKCFRREGIEIAFPQMDLHVRDLAQSPGTHTAPGELPGQTGTPDGG</sequence>
<dbReference type="InterPro" id="IPR006685">
    <property type="entry name" value="MscS_channel_2nd"/>
</dbReference>
<keyword evidence="3" id="KW-1003">Cell membrane</keyword>
<feature type="compositionally biased region" description="Pro residues" evidence="8">
    <location>
        <begin position="186"/>
        <end position="200"/>
    </location>
</feature>
<dbReference type="GO" id="GO:0005886">
    <property type="term" value="C:plasma membrane"/>
    <property type="evidence" value="ECO:0007669"/>
    <property type="project" value="UniProtKB-SubCell"/>
</dbReference>
<evidence type="ECO:0000256" key="7">
    <source>
        <dbReference type="SAM" id="Coils"/>
    </source>
</evidence>
<dbReference type="SUPFAM" id="SSF82689">
    <property type="entry name" value="Mechanosensitive channel protein MscS (YggB), C-terminal domain"/>
    <property type="match status" value="1"/>
</dbReference>
<evidence type="ECO:0000256" key="8">
    <source>
        <dbReference type="SAM" id="MobiDB-lite"/>
    </source>
</evidence>
<keyword evidence="4 9" id="KW-0812">Transmembrane</keyword>
<feature type="transmembrane region" description="Helical" evidence="9">
    <location>
        <begin position="732"/>
        <end position="753"/>
    </location>
</feature>
<dbReference type="RefSeq" id="WP_090483378.1">
    <property type="nucleotide sequence ID" value="NZ_FOUO01000001.1"/>
</dbReference>
<dbReference type="Pfam" id="PF21082">
    <property type="entry name" value="MS_channel_3rd"/>
    <property type="match status" value="1"/>
</dbReference>
<feature type="transmembrane region" description="Helical" evidence="9">
    <location>
        <begin position="503"/>
        <end position="522"/>
    </location>
</feature>